<feature type="transmembrane region" description="Helical" evidence="3">
    <location>
        <begin position="97"/>
        <end position="119"/>
    </location>
</feature>
<keyword evidence="5" id="KW-1185">Reference proteome</keyword>
<dbReference type="SUPFAM" id="SSF63817">
    <property type="entry name" value="Sortase"/>
    <property type="match status" value="1"/>
</dbReference>
<dbReference type="Gene3D" id="2.40.260.10">
    <property type="entry name" value="Sortase"/>
    <property type="match status" value="1"/>
</dbReference>
<dbReference type="EMBL" id="JBBNGS010000012">
    <property type="protein sequence ID" value="MEQ2638126.1"/>
    <property type="molecule type" value="Genomic_DNA"/>
</dbReference>
<dbReference type="EC" id="3.4.22.71" evidence="4"/>
<dbReference type="GO" id="GO:0016787">
    <property type="term" value="F:hydrolase activity"/>
    <property type="evidence" value="ECO:0007669"/>
    <property type="project" value="UniProtKB-KW"/>
</dbReference>
<accession>A0ABV1IHS9</accession>
<feature type="compositionally biased region" description="Basic and acidic residues" evidence="2">
    <location>
        <begin position="76"/>
        <end position="88"/>
    </location>
</feature>
<reference evidence="4 5" key="1">
    <citation type="submission" date="2024-04" db="EMBL/GenBank/DDBJ databases">
        <title>Human intestinal bacterial collection.</title>
        <authorList>
            <person name="Pauvert C."/>
            <person name="Hitch T.C.A."/>
            <person name="Clavel T."/>
        </authorList>
    </citation>
    <scope>NUCLEOTIDE SEQUENCE [LARGE SCALE GENOMIC DNA]</scope>
    <source>
        <strain evidence="4 5">CLA-AA-H197</strain>
    </source>
</reference>
<gene>
    <name evidence="4" type="primary">srtB</name>
    <name evidence="4" type="ORF">AAAT05_07220</name>
</gene>
<keyword evidence="3" id="KW-0812">Transmembrane</keyword>
<feature type="region of interest" description="Disordered" evidence="2">
    <location>
        <begin position="1"/>
        <end position="49"/>
    </location>
</feature>
<evidence type="ECO:0000313" key="5">
    <source>
        <dbReference type="Proteomes" id="UP001478817"/>
    </source>
</evidence>
<feature type="compositionally biased region" description="Basic and acidic residues" evidence="2">
    <location>
        <begin position="1"/>
        <end position="17"/>
    </location>
</feature>
<keyword evidence="1 4" id="KW-0378">Hydrolase</keyword>
<evidence type="ECO:0000313" key="4">
    <source>
        <dbReference type="EMBL" id="MEQ2638126.1"/>
    </source>
</evidence>
<keyword evidence="3" id="KW-1133">Transmembrane helix</keyword>
<dbReference type="InterPro" id="IPR009835">
    <property type="entry name" value="SrtB"/>
</dbReference>
<dbReference type="Proteomes" id="UP001478817">
    <property type="component" value="Unassembled WGS sequence"/>
</dbReference>
<dbReference type="NCBIfam" id="TIGR03064">
    <property type="entry name" value="sortase_srtB"/>
    <property type="match status" value="1"/>
</dbReference>
<dbReference type="CDD" id="cd05826">
    <property type="entry name" value="Sortase_B"/>
    <property type="match status" value="1"/>
</dbReference>
<proteinExistence type="predicted"/>
<evidence type="ECO:0000256" key="2">
    <source>
        <dbReference type="SAM" id="MobiDB-lite"/>
    </source>
</evidence>
<sequence>MASHFKEPEEKPRRGRDAAAGAHTPVSTPAHRGGDESYHAPVGNPHAAANAGRATQGFVPVTSANADAGSSRHGRRTDPYDLSGRRENNPKRRRNRIISGVLFALGVILILVAAGMWGYNQWQYHEQDQINEKLAAYATIDPKGSEAPVVDWASLKAVNQDVVGWVQIPNTVVNFPVYQGADNDEYLHTNAEGSYSLGGQIFLDAENTAPGMQDAQSIIYGHHLRNGAMFKPIADMENQEYFDSVDTVWYVTENANYELEPLMLYKTDENDTNVRQFSFASGDDFHTYLAGLLGKAVAKRSDADALIAGADKILTLCTCNYTNNETGRTVLVCVPKASAVAGAAATSN</sequence>
<dbReference type="InterPro" id="IPR023365">
    <property type="entry name" value="Sortase_dom-sf"/>
</dbReference>
<dbReference type="RefSeq" id="WP_349182750.1">
    <property type="nucleotide sequence ID" value="NZ_JBBNGS010000012.1"/>
</dbReference>
<feature type="region of interest" description="Disordered" evidence="2">
    <location>
        <begin position="63"/>
        <end position="88"/>
    </location>
</feature>
<organism evidence="4 5">
    <name type="scientific">Paratractidigestivibacter faecalis</name>
    <dbReference type="NCBI Taxonomy" id="2292441"/>
    <lineage>
        <taxon>Bacteria</taxon>
        <taxon>Bacillati</taxon>
        <taxon>Actinomycetota</taxon>
        <taxon>Coriobacteriia</taxon>
        <taxon>Coriobacteriales</taxon>
        <taxon>Atopobiaceae</taxon>
        <taxon>Paratractidigestivibacter</taxon>
    </lineage>
</organism>
<name>A0ABV1IHS9_9ACTN</name>
<dbReference type="Pfam" id="PF04203">
    <property type="entry name" value="Sortase"/>
    <property type="match status" value="1"/>
</dbReference>
<evidence type="ECO:0000256" key="3">
    <source>
        <dbReference type="SAM" id="Phobius"/>
    </source>
</evidence>
<keyword evidence="3" id="KW-0472">Membrane</keyword>
<protein>
    <submittedName>
        <fullName evidence="4">Class B sortase</fullName>
        <ecNumber evidence="4">3.4.22.71</ecNumber>
    </submittedName>
</protein>
<evidence type="ECO:0000256" key="1">
    <source>
        <dbReference type="ARBA" id="ARBA00022801"/>
    </source>
</evidence>
<dbReference type="InterPro" id="IPR005754">
    <property type="entry name" value="Sortase"/>
</dbReference>
<comment type="caution">
    <text evidence="4">The sequence shown here is derived from an EMBL/GenBank/DDBJ whole genome shotgun (WGS) entry which is preliminary data.</text>
</comment>